<evidence type="ECO:0000256" key="1">
    <source>
        <dbReference type="SAM" id="Coils"/>
    </source>
</evidence>
<dbReference type="Proteomes" id="UP000518887">
    <property type="component" value="Unassembled WGS sequence"/>
</dbReference>
<name>A0A7W8LLI8_9SPIR</name>
<dbReference type="Pfam" id="PF04397">
    <property type="entry name" value="LytTR"/>
    <property type="match status" value="1"/>
</dbReference>
<sequence length="272" mass="30875">MKVNMNLTSFLRDLFLVETECTLSFAIIGTLFARNASISYAHIFIPLAFGLICMIPCIPVYLKENMTIPQVLIQRSVELVILEIVIVSASKMLVGPVIGIKGLIAVAVSVVLFDFLSYFFMYKMEKAETEKLNKKLRELAEKKSQAENKESQSQKIEEPAGKNMENIEAFGEFDRKVQLKLGEILYFEADAEHVFAYTQDEIYQMKLRLYQVESISKPAGIIRASKSYLVNLNKIQSVRTALNSRLYAKMPNGEEVLFSRKYAPVLKEAMLS</sequence>
<dbReference type="GO" id="GO:0003677">
    <property type="term" value="F:DNA binding"/>
    <property type="evidence" value="ECO:0007669"/>
    <property type="project" value="UniProtKB-KW"/>
</dbReference>
<dbReference type="Gene3D" id="2.40.50.1020">
    <property type="entry name" value="LytTr DNA-binding domain"/>
    <property type="match status" value="1"/>
</dbReference>
<dbReference type="InterPro" id="IPR046947">
    <property type="entry name" value="LytR-like"/>
</dbReference>
<dbReference type="AlphaFoldDB" id="A0A7W8LLI8"/>
<feature type="transmembrane region" description="Helical" evidence="2">
    <location>
        <begin position="14"/>
        <end position="33"/>
    </location>
</feature>
<feature type="transmembrane region" description="Helical" evidence="2">
    <location>
        <begin position="40"/>
        <end position="62"/>
    </location>
</feature>
<dbReference type="PANTHER" id="PTHR37299:SF4">
    <property type="entry name" value="TRANSCRIPTIONAL REGULATOR"/>
    <property type="match status" value="1"/>
</dbReference>
<protein>
    <submittedName>
        <fullName evidence="4">DNA-binding LytR/AlgR family response regulator</fullName>
    </submittedName>
</protein>
<dbReference type="GO" id="GO:0000156">
    <property type="term" value="F:phosphorelay response regulator activity"/>
    <property type="evidence" value="ECO:0007669"/>
    <property type="project" value="InterPro"/>
</dbReference>
<keyword evidence="1" id="KW-0175">Coiled coil</keyword>
<evidence type="ECO:0000313" key="4">
    <source>
        <dbReference type="EMBL" id="MBB5225527.1"/>
    </source>
</evidence>
<comment type="caution">
    <text evidence="4">The sequence shown here is derived from an EMBL/GenBank/DDBJ whole genome shotgun (WGS) entry which is preliminary data.</text>
</comment>
<dbReference type="EMBL" id="JACHFQ010000002">
    <property type="protein sequence ID" value="MBB5225527.1"/>
    <property type="molecule type" value="Genomic_DNA"/>
</dbReference>
<accession>A0A7W8LLI8</accession>
<feature type="transmembrane region" description="Helical" evidence="2">
    <location>
        <begin position="98"/>
        <end position="121"/>
    </location>
</feature>
<proteinExistence type="predicted"/>
<dbReference type="SMART" id="SM00850">
    <property type="entry name" value="LytTR"/>
    <property type="match status" value="1"/>
</dbReference>
<keyword evidence="2" id="KW-0472">Membrane</keyword>
<dbReference type="InterPro" id="IPR007492">
    <property type="entry name" value="LytTR_DNA-bd_dom"/>
</dbReference>
<reference evidence="4 5" key="1">
    <citation type="submission" date="2020-08" db="EMBL/GenBank/DDBJ databases">
        <title>Genomic Encyclopedia of Type Strains, Phase IV (KMG-IV): sequencing the most valuable type-strain genomes for metagenomic binning, comparative biology and taxonomic classification.</title>
        <authorList>
            <person name="Goeker M."/>
        </authorList>
    </citation>
    <scope>NUCLEOTIDE SEQUENCE [LARGE SCALE GENOMIC DNA]</scope>
    <source>
        <strain evidence="4 5">DSM 103462</strain>
    </source>
</reference>
<organism evidence="4 5">
    <name type="scientific">Treponema ruminis</name>
    <dbReference type="NCBI Taxonomy" id="744515"/>
    <lineage>
        <taxon>Bacteria</taxon>
        <taxon>Pseudomonadati</taxon>
        <taxon>Spirochaetota</taxon>
        <taxon>Spirochaetia</taxon>
        <taxon>Spirochaetales</taxon>
        <taxon>Treponemataceae</taxon>
        <taxon>Treponema</taxon>
    </lineage>
</organism>
<evidence type="ECO:0000256" key="2">
    <source>
        <dbReference type="SAM" id="Phobius"/>
    </source>
</evidence>
<dbReference type="PROSITE" id="PS50930">
    <property type="entry name" value="HTH_LYTTR"/>
    <property type="match status" value="1"/>
</dbReference>
<keyword evidence="2" id="KW-1133">Transmembrane helix</keyword>
<feature type="domain" description="HTH LytTR-type" evidence="3">
    <location>
        <begin position="177"/>
        <end position="272"/>
    </location>
</feature>
<dbReference type="PANTHER" id="PTHR37299">
    <property type="entry name" value="TRANSCRIPTIONAL REGULATOR-RELATED"/>
    <property type="match status" value="1"/>
</dbReference>
<evidence type="ECO:0000259" key="3">
    <source>
        <dbReference type="PROSITE" id="PS50930"/>
    </source>
</evidence>
<evidence type="ECO:0000313" key="5">
    <source>
        <dbReference type="Proteomes" id="UP000518887"/>
    </source>
</evidence>
<dbReference type="RefSeq" id="WP_184657887.1">
    <property type="nucleotide sequence ID" value="NZ_CP031518.1"/>
</dbReference>
<gene>
    <name evidence="4" type="ORF">HNP76_000871</name>
</gene>
<keyword evidence="5" id="KW-1185">Reference proteome</keyword>
<keyword evidence="4" id="KW-0238">DNA-binding</keyword>
<feature type="coiled-coil region" evidence="1">
    <location>
        <begin position="122"/>
        <end position="156"/>
    </location>
</feature>
<keyword evidence="2" id="KW-0812">Transmembrane</keyword>